<dbReference type="STRING" id="1109443.G4T5K8"/>
<organism evidence="2 3">
    <name type="scientific">Serendipita indica (strain DSM 11827)</name>
    <name type="common">Root endophyte fungus</name>
    <name type="synonym">Piriformospora indica</name>
    <dbReference type="NCBI Taxonomy" id="1109443"/>
    <lineage>
        <taxon>Eukaryota</taxon>
        <taxon>Fungi</taxon>
        <taxon>Dikarya</taxon>
        <taxon>Basidiomycota</taxon>
        <taxon>Agaricomycotina</taxon>
        <taxon>Agaricomycetes</taxon>
        <taxon>Sebacinales</taxon>
        <taxon>Serendipitaceae</taxon>
        <taxon>Serendipita</taxon>
    </lineage>
</organism>
<dbReference type="SUPFAM" id="SSF56399">
    <property type="entry name" value="ADP-ribosylation"/>
    <property type="match status" value="1"/>
</dbReference>
<feature type="domain" description="PARP catalytic" evidence="1">
    <location>
        <begin position="227"/>
        <end position="334"/>
    </location>
</feature>
<evidence type="ECO:0000259" key="1">
    <source>
        <dbReference type="Pfam" id="PF00644"/>
    </source>
</evidence>
<gene>
    <name evidence="2" type="ORF">PIIN_00254</name>
</gene>
<keyword evidence="3" id="KW-1185">Reference proteome</keyword>
<dbReference type="PANTHER" id="PTHR31681:SF3">
    <property type="entry name" value="OS04G0690100 PROTEIN"/>
    <property type="match status" value="1"/>
</dbReference>
<evidence type="ECO:0000313" key="3">
    <source>
        <dbReference type="Proteomes" id="UP000007148"/>
    </source>
</evidence>
<protein>
    <recommendedName>
        <fullName evidence="1">PARP catalytic domain-containing protein</fullName>
    </recommendedName>
</protein>
<dbReference type="OMA" id="CANQAKS"/>
<dbReference type="InParanoid" id="G4T5K8"/>
<reference evidence="2 3" key="1">
    <citation type="journal article" date="2011" name="PLoS Pathog.">
        <title>Endophytic Life Strategies Decoded by Genome and Transcriptome Analyses of the Mutualistic Root Symbiont Piriformospora indica.</title>
        <authorList>
            <person name="Zuccaro A."/>
            <person name="Lahrmann U."/>
            <person name="Guldener U."/>
            <person name="Langen G."/>
            <person name="Pfiffi S."/>
            <person name="Biedenkopf D."/>
            <person name="Wong P."/>
            <person name="Samans B."/>
            <person name="Grimm C."/>
            <person name="Basiewicz M."/>
            <person name="Murat C."/>
            <person name="Martin F."/>
            <person name="Kogel K.H."/>
        </authorList>
    </citation>
    <scope>NUCLEOTIDE SEQUENCE [LARGE SCALE GENOMIC DNA]</scope>
    <source>
        <strain evidence="2 3">DSM 11827</strain>
    </source>
</reference>
<dbReference type="Gene3D" id="3.90.228.10">
    <property type="match status" value="1"/>
</dbReference>
<dbReference type="Pfam" id="PF00644">
    <property type="entry name" value="PARP"/>
    <property type="match status" value="1"/>
</dbReference>
<accession>G4T5K8</accession>
<dbReference type="PANTHER" id="PTHR31681">
    <property type="entry name" value="C2H2-LIKE ZINC FINGER PROTEIN"/>
    <property type="match status" value="1"/>
</dbReference>
<sequence length="341" mass="38440">MDASRMANDLQELQRIFPGADSALLKDFYEQSAYRLDLTIDFLMADPSVAEKPVERPIHNEARGFLTQSQQASSSGGPREIQRYARQVASVPYVVHHTQDIKCLGCETLAMRGGLFCSPDCISRYLQRSPLAPLPLNHPVRGDIESQFTAEWRHDTPCPKVQFVYAIISAPATAERYAAYRDLVESKRRCQEFNLKPGEYTKRSRVPTHVGEKSTKLCDDELCALCQIIKTSFDVAKFGKRWGRFGTGIYTSATSSKSHDYIRNRSRNLWKLRTASPFQAILLNQVVVGTSKHLQVNADYLKRPPEGYDSVSGEAGRDLNYDETVVYSNEAILPAFLILYA</sequence>
<dbReference type="InterPro" id="IPR012317">
    <property type="entry name" value="Poly(ADP-ribose)pol_cat_dom"/>
</dbReference>
<comment type="caution">
    <text evidence="2">The sequence shown here is derived from an EMBL/GenBank/DDBJ whole genome shotgun (WGS) entry which is preliminary data.</text>
</comment>
<dbReference type="Proteomes" id="UP000007148">
    <property type="component" value="Unassembled WGS sequence"/>
</dbReference>
<evidence type="ECO:0000313" key="2">
    <source>
        <dbReference type="EMBL" id="CCA66570.1"/>
    </source>
</evidence>
<dbReference type="EMBL" id="CAFZ01000003">
    <property type="protein sequence ID" value="CCA66570.1"/>
    <property type="molecule type" value="Genomic_DNA"/>
</dbReference>
<dbReference type="AlphaFoldDB" id="G4T5K8"/>
<dbReference type="OrthoDB" id="9514740at2759"/>
<dbReference type="HOGENOM" id="CLU_039434_1_1_1"/>
<dbReference type="GO" id="GO:0003950">
    <property type="term" value="F:NAD+ poly-ADP-ribosyltransferase activity"/>
    <property type="evidence" value="ECO:0007669"/>
    <property type="project" value="InterPro"/>
</dbReference>
<dbReference type="eggNOG" id="ENOG502S3UB">
    <property type="taxonomic scope" value="Eukaryota"/>
</dbReference>
<name>G4T5K8_SERID</name>
<proteinExistence type="predicted"/>